<name>A0ACC1XSB8_MELAZ</name>
<evidence type="ECO:0000313" key="2">
    <source>
        <dbReference type="Proteomes" id="UP001164539"/>
    </source>
</evidence>
<organism evidence="1 2">
    <name type="scientific">Melia azedarach</name>
    <name type="common">Chinaberry tree</name>
    <dbReference type="NCBI Taxonomy" id="155640"/>
    <lineage>
        <taxon>Eukaryota</taxon>
        <taxon>Viridiplantae</taxon>
        <taxon>Streptophyta</taxon>
        <taxon>Embryophyta</taxon>
        <taxon>Tracheophyta</taxon>
        <taxon>Spermatophyta</taxon>
        <taxon>Magnoliopsida</taxon>
        <taxon>eudicotyledons</taxon>
        <taxon>Gunneridae</taxon>
        <taxon>Pentapetalae</taxon>
        <taxon>rosids</taxon>
        <taxon>malvids</taxon>
        <taxon>Sapindales</taxon>
        <taxon>Meliaceae</taxon>
        <taxon>Melia</taxon>
    </lineage>
</organism>
<keyword evidence="2" id="KW-1185">Reference proteome</keyword>
<dbReference type="EMBL" id="CM051401">
    <property type="protein sequence ID" value="KAJ4713843.1"/>
    <property type="molecule type" value="Genomic_DNA"/>
</dbReference>
<evidence type="ECO:0000313" key="1">
    <source>
        <dbReference type="EMBL" id="KAJ4713843.1"/>
    </source>
</evidence>
<proteinExistence type="predicted"/>
<keyword evidence="1" id="KW-0808">Transferase</keyword>
<comment type="caution">
    <text evidence="1">The sequence shown here is derived from an EMBL/GenBank/DDBJ whole genome shotgun (WGS) entry which is preliminary data.</text>
</comment>
<sequence>MESYIISKEIIKPSSPTPHHLKTYKLSLIDQLSLDNCYGFLLFYPKVDKNISDHLKKSLSKALTIFYPFAGRVQDDFLIDCDDSGVSFVEAHVAINMSEVLRKPEMNILEILLPCNPNKMVSTTRVNFAFQLNYFDCGGAAICVSLRHVIADGSALANFLKTWAAIARGSSVDNIKDVIFDCASIFPPNELATNVMRNTNEKRRSINCITKRFTFDGTKIAALREKIKSKYKLYCPTRFEIVTALIWGALISMARQSGDAASPLMVIPLNVRKRMNPPIPQQCIGNVIYWVAGNWLDNEEIDYSSLANKIHQLVEMVNDDDVRKYYNGDGLANQLSKESEEFINDATKLNVFSVSSLCGLPFYEADFGWGKPTWASIYLKTNNVASLVDSSDGKGVEAWVGLSKKDMAKFERDLGILTCSSFDPIAIHAQSKL</sequence>
<gene>
    <name evidence="1" type="ORF">OWV82_015882</name>
</gene>
<dbReference type="Proteomes" id="UP001164539">
    <property type="component" value="Chromosome 8"/>
</dbReference>
<reference evidence="1 2" key="1">
    <citation type="journal article" date="2023" name="Science">
        <title>Complex scaffold remodeling in plant triterpene biosynthesis.</title>
        <authorList>
            <person name="De La Pena R."/>
            <person name="Hodgson H."/>
            <person name="Liu J.C."/>
            <person name="Stephenson M.J."/>
            <person name="Martin A.C."/>
            <person name="Owen C."/>
            <person name="Harkess A."/>
            <person name="Leebens-Mack J."/>
            <person name="Jimenez L.E."/>
            <person name="Osbourn A."/>
            <person name="Sattely E.S."/>
        </authorList>
    </citation>
    <scope>NUCLEOTIDE SEQUENCE [LARGE SCALE GENOMIC DNA]</scope>
    <source>
        <strain evidence="2">cv. JPN11</strain>
        <tissue evidence="1">Leaf</tissue>
    </source>
</reference>
<protein>
    <submittedName>
        <fullName evidence="1">Transferase</fullName>
    </submittedName>
</protein>
<accession>A0ACC1XSB8</accession>